<dbReference type="Proteomes" id="UP000191056">
    <property type="component" value="Unassembled WGS sequence"/>
</dbReference>
<evidence type="ECO:0000313" key="4">
    <source>
        <dbReference type="EMBL" id="OPJ61592.1"/>
    </source>
</evidence>
<proteinExistence type="inferred from homology"/>
<keyword evidence="2 4" id="KW-0560">Oxidoreductase</keyword>
<dbReference type="SUPFAM" id="SSF51735">
    <property type="entry name" value="NAD(P)-binding Rossmann-fold domains"/>
    <property type="match status" value="1"/>
</dbReference>
<evidence type="ECO:0000313" key="5">
    <source>
        <dbReference type="Proteomes" id="UP000191056"/>
    </source>
</evidence>
<comment type="caution">
    <text evidence="4">The sequence shown here is derived from an EMBL/GenBank/DDBJ whole genome shotgun (WGS) entry which is preliminary data.</text>
</comment>
<dbReference type="PANTHER" id="PTHR24320">
    <property type="entry name" value="RETINOL DEHYDROGENASE"/>
    <property type="match status" value="1"/>
</dbReference>
<dbReference type="GO" id="GO:0016491">
    <property type="term" value="F:oxidoreductase activity"/>
    <property type="evidence" value="ECO:0007669"/>
    <property type="project" value="UniProtKB-KW"/>
</dbReference>
<sequence length="331" mass="36169">MKTEQKPIGSGFGAASTTNDVITGINLTGKTAIVTGGYSGLGKETVRTLRLAGAEVIVPTRDYERANAALKDIDGVKIELMDLLDPSSIDSFADKFLASDRSLHILVNCAAIMACPLYRDSRGYEFQLATNHLGHFQLTTRLLPALSKANGARVVSVSSWGHHFSPFVLDDPNFENRDYTPWEGYGQSKTANVLFTVELDKRFKKDGIRAFSLHPGSIAGTGLGRYLPEEALLASGSYDEQGNPIIDPSKNLKTIEQGSATIVWCAVSPQLHNMGGVYCENCDIAYIDFNNYENWKIEDTTDFSGVMPFAIDNEAAESLWNLSERLIGGKQ</sequence>
<gene>
    <name evidence="4" type="primary">acr1_2</name>
    <name evidence="4" type="ORF">CLCHR_23860</name>
</gene>
<dbReference type="InterPro" id="IPR036291">
    <property type="entry name" value="NAD(P)-bd_dom_sf"/>
</dbReference>
<dbReference type="NCBIfam" id="NF004845">
    <property type="entry name" value="PRK06196.1"/>
    <property type="match status" value="1"/>
</dbReference>
<evidence type="ECO:0000256" key="3">
    <source>
        <dbReference type="ARBA" id="ARBA00071493"/>
    </source>
</evidence>
<evidence type="ECO:0000256" key="2">
    <source>
        <dbReference type="ARBA" id="ARBA00023002"/>
    </source>
</evidence>
<dbReference type="AlphaFoldDB" id="A0A1V4ING4"/>
<keyword evidence="5" id="KW-1185">Reference proteome</keyword>
<dbReference type="FunFam" id="3.40.50.720:FF:000594">
    <property type="entry name" value="Short-chain oxidoreductase"/>
    <property type="match status" value="1"/>
</dbReference>
<dbReference type="Pfam" id="PF00106">
    <property type="entry name" value="adh_short"/>
    <property type="match status" value="1"/>
</dbReference>
<comment type="similarity">
    <text evidence="1">Belongs to the short-chain dehydrogenases/reductases (SDR) family.</text>
</comment>
<dbReference type="InterPro" id="IPR002347">
    <property type="entry name" value="SDR_fam"/>
</dbReference>
<dbReference type="PRINTS" id="PR00081">
    <property type="entry name" value="GDHRDH"/>
</dbReference>
<reference evidence="4 5" key="1">
    <citation type="submission" date="2017-03" db="EMBL/GenBank/DDBJ databases">
        <title>Genome sequence of Clostridium chromiireducens DSM 23318.</title>
        <authorList>
            <person name="Poehlein A."/>
            <person name="Daniel R."/>
        </authorList>
    </citation>
    <scope>NUCLEOTIDE SEQUENCE [LARGE SCALE GENOMIC DNA]</scope>
    <source>
        <strain evidence="4 5">DSM 23318</strain>
    </source>
</reference>
<accession>A0A1V4ING4</accession>
<dbReference type="Gene3D" id="3.40.50.720">
    <property type="entry name" value="NAD(P)-binding Rossmann-like Domain"/>
    <property type="match status" value="1"/>
</dbReference>
<evidence type="ECO:0000256" key="1">
    <source>
        <dbReference type="ARBA" id="ARBA00006484"/>
    </source>
</evidence>
<dbReference type="EMBL" id="MZGT01000029">
    <property type="protein sequence ID" value="OPJ61592.1"/>
    <property type="molecule type" value="Genomic_DNA"/>
</dbReference>
<name>A0A1V4ING4_9CLOT</name>
<organism evidence="4 5">
    <name type="scientific">Clostridium chromiireducens</name>
    <dbReference type="NCBI Taxonomy" id="225345"/>
    <lineage>
        <taxon>Bacteria</taxon>
        <taxon>Bacillati</taxon>
        <taxon>Bacillota</taxon>
        <taxon>Clostridia</taxon>
        <taxon>Eubacteriales</taxon>
        <taxon>Clostridiaceae</taxon>
        <taxon>Clostridium</taxon>
    </lineage>
</organism>
<dbReference type="PANTHER" id="PTHR24320:SF148">
    <property type="entry name" value="NAD(P)-BINDING ROSSMANN-FOLD SUPERFAMILY PROTEIN"/>
    <property type="match status" value="1"/>
</dbReference>
<protein>
    <recommendedName>
        <fullName evidence="3">Probable oxidoreductase</fullName>
    </recommendedName>
</protein>
<dbReference type="RefSeq" id="WP_079440012.1">
    <property type="nucleotide sequence ID" value="NZ_MZGT01000029.1"/>
</dbReference>
<dbReference type="OrthoDB" id="9809821at2"/>
<dbReference type="STRING" id="225345.CLCHR_23860"/>